<dbReference type="AlphaFoldDB" id="A0A9P4XY52"/>
<evidence type="ECO:0000256" key="1">
    <source>
        <dbReference type="SAM" id="Phobius"/>
    </source>
</evidence>
<dbReference type="Proteomes" id="UP000803844">
    <property type="component" value="Unassembled WGS sequence"/>
</dbReference>
<accession>A0A9P4XY52</accession>
<sequence length="69" mass="8135">VERHKGPFSSIISLQFPPLSKRSGFLRWNTQLSDPSFFFFLSILILDLFHFIISFLSLYLVGFLWHSKN</sequence>
<gene>
    <name evidence="2" type="ORF">M406DRAFT_103246</name>
</gene>
<keyword evidence="3" id="KW-1185">Reference proteome</keyword>
<proteinExistence type="predicted"/>
<comment type="caution">
    <text evidence="2">The sequence shown here is derived from an EMBL/GenBank/DDBJ whole genome shotgun (WGS) entry which is preliminary data.</text>
</comment>
<keyword evidence="1" id="KW-0472">Membrane</keyword>
<dbReference type="GeneID" id="63832185"/>
<name>A0A9P4XY52_CRYP1</name>
<keyword evidence="1" id="KW-1133">Transmembrane helix</keyword>
<feature type="transmembrane region" description="Helical" evidence="1">
    <location>
        <begin position="37"/>
        <end position="65"/>
    </location>
</feature>
<dbReference type="EMBL" id="MU032350">
    <property type="protein sequence ID" value="KAF3762675.1"/>
    <property type="molecule type" value="Genomic_DNA"/>
</dbReference>
<protein>
    <submittedName>
        <fullName evidence="2">Uncharacterized protein</fullName>
    </submittedName>
</protein>
<reference evidence="2" key="1">
    <citation type="journal article" date="2020" name="Phytopathology">
        <title>Genome sequence of the chestnut blight fungus Cryphonectria parasitica EP155: A fundamental resource for an archetypical invasive plant pathogen.</title>
        <authorList>
            <person name="Crouch J.A."/>
            <person name="Dawe A."/>
            <person name="Aerts A."/>
            <person name="Barry K."/>
            <person name="Churchill A.C.L."/>
            <person name="Grimwood J."/>
            <person name="Hillman B."/>
            <person name="Milgroom M.G."/>
            <person name="Pangilinan J."/>
            <person name="Smith M."/>
            <person name="Salamov A."/>
            <person name="Schmutz J."/>
            <person name="Yadav J."/>
            <person name="Grigoriev I.V."/>
            <person name="Nuss D."/>
        </authorList>
    </citation>
    <scope>NUCLEOTIDE SEQUENCE</scope>
    <source>
        <strain evidence="2">EP155</strain>
    </source>
</reference>
<evidence type="ECO:0000313" key="3">
    <source>
        <dbReference type="Proteomes" id="UP000803844"/>
    </source>
</evidence>
<organism evidence="2 3">
    <name type="scientific">Cryphonectria parasitica (strain ATCC 38755 / EP155)</name>
    <dbReference type="NCBI Taxonomy" id="660469"/>
    <lineage>
        <taxon>Eukaryota</taxon>
        <taxon>Fungi</taxon>
        <taxon>Dikarya</taxon>
        <taxon>Ascomycota</taxon>
        <taxon>Pezizomycotina</taxon>
        <taxon>Sordariomycetes</taxon>
        <taxon>Sordariomycetidae</taxon>
        <taxon>Diaporthales</taxon>
        <taxon>Cryphonectriaceae</taxon>
        <taxon>Cryphonectria-Endothia species complex</taxon>
        <taxon>Cryphonectria</taxon>
    </lineage>
</organism>
<evidence type="ECO:0000313" key="2">
    <source>
        <dbReference type="EMBL" id="KAF3762675.1"/>
    </source>
</evidence>
<dbReference type="RefSeq" id="XP_040773654.1">
    <property type="nucleotide sequence ID" value="XM_040915056.1"/>
</dbReference>
<keyword evidence="1" id="KW-0812">Transmembrane</keyword>
<feature type="non-terminal residue" evidence="2">
    <location>
        <position position="1"/>
    </location>
</feature>